<dbReference type="PANTHER" id="PTHR34940:SF4">
    <property type="entry name" value="OS02G0581100 PROTEIN"/>
    <property type="match status" value="1"/>
</dbReference>
<dbReference type="AlphaFoldDB" id="A0A835HB47"/>
<dbReference type="InterPro" id="IPR040296">
    <property type="entry name" value="PSBT"/>
</dbReference>
<evidence type="ECO:0000313" key="1">
    <source>
        <dbReference type="EMBL" id="KAF9596054.1"/>
    </source>
</evidence>
<gene>
    <name evidence="1" type="ORF">IFM89_006981</name>
</gene>
<evidence type="ECO:0008006" key="3">
    <source>
        <dbReference type="Google" id="ProtNLM"/>
    </source>
</evidence>
<dbReference type="EMBL" id="JADFTS010000007">
    <property type="protein sequence ID" value="KAF9596054.1"/>
    <property type="molecule type" value="Genomic_DNA"/>
</dbReference>
<organism evidence="1 2">
    <name type="scientific">Coptis chinensis</name>
    <dbReference type="NCBI Taxonomy" id="261450"/>
    <lineage>
        <taxon>Eukaryota</taxon>
        <taxon>Viridiplantae</taxon>
        <taxon>Streptophyta</taxon>
        <taxon>Embryophyta</taxon>
        <taxon>Tracheophyta</taxon>
        <taxon>Spermatophyta</taxon>
        <taxon>Magnoliopsida</taxon>
        <taxon>Ranunculales</taxon>
        <taxon>Ranunculaceae</taxon>
        <taxon>Coptidoideae</taxon>
        <taxon>Coptis</taxon>
    </lineage>
</organism>
<reference evidence="1 2" key="1">
    <citation type="submission" date="2020-10" db="EMBL/GenBank/DDBJ databases">
        <title>The Coptis chinensis genome and diversification of protoberbering-type alkaloids.</title>
        <authorList>
            <person name="Wang B."/>
            <person name="Shu S."/>
            <person name="Song C."/>
            <person name="Liu Y."/>
        </authorList>
    </citation>
    <scope>NUCLEOTIDE SEQUENCE [LARGE SCALE GENOMIC DNA]</scope>
    <source>
        <strain evidence="1">HL-2020</strain>
        <tissue evidence="1">Leaf</tissue>
    </source>
</reference>
<dbReference type="OrthoDB" id="686716at2759"/>
<protein>
    <recommendedName>
        <fullName evidence="3">Photosystem II 5 kDa protein, chloroplastic</fullName>
    </recommendedName>
</protein>
<sequence>MASITLTAPTFIGSLTASERSSTTRGRRSLVVAKAAGSTEGVAVKQVDNNKKENNNGRRDMMFAAAAAAACSLAGIALADVPPRGSPEAKKLYAPVCVTMPTARICHK</sequence>
<proteinExistence type="predicted"/>
<evidence type="ECO:0000313" key="2">
    <source>
        <dbReference type="Proteomes" id="UP000631114"/>
    </source>
</evidence>
<accession>A0A835HB47</accession>
<keyword evidence="2" id="KW-1185">Reference proteome</keyword>
<name>A0A835HB47_9MAGN</name>
<dbReference type="PANTHER" id="PTHR34940">
    <property type="entry name" value="PHOTOSYSTEM II 5 KDA PROTEIN, CHLOROPLASTIC"/>
    <property type="match status" value="1"/>
</dbReference>
<dbReference type="Proteomes" id="UP000631114">
    <property type="component" value="Unassembled WGS sequence"/>
</dbReference>
<comment type="caution">
    <text evidence="1">The sequence shown here is derived from an EMBL/GenBank/DDBJ whole genome shotgun (WGS) entry which is preliminary data.</text>
</comment>